<proteinExistence type="predicted"/>
<dbReference type="RefSeq" id="XP_024320887.1">
    <property type="nucleotide sequence ID" value="XM_024471299.1"/>
</dbReference>
<dbReference type="GeneID" id="36290777"/>
<accession>A0A177A0G1</accession>
<dbReference type="VEuPathDB" id="FungiDB:GMDG_01666"/>
<evidence type="ECO:0000313" key="1">
    <source>
        <dbReference type="EMBL" id="OAF55587.1"/>
    </source>
</evidence>
<dbReference type="OrthoDB" id="4907064at2759"/>
<gene>
    <name evidence="1" type="ORF">VC83_07733</name>
</gene>
<name>A0A177A0G1_9PEZI</name>
<dbReference type="Proteomes" id="UP000077154">
    <property type="component" value="Unassembled WGS sequence"/>
</dbReference>
<sequence>MAIRIFVICKSHEMPGSTEDKNKLMANIACQEVLNRDYGESKGDRLLCEGTYFSINQTCFLVIDNGPVDATTYDMRMFKWKGRELVSVPKIPPYALKKFRDKYQFNPADRPKCPVYTDEKFRDKFGPDEHLRVVRAIDEKKRIAKEYGASTS</sequence>
<protein>
    <submittedName>
        <fullName evidence="1">Uncharacterized protein</fullName>
    </submittedName>
</protein>
<reference evidence="1" key="1">
    <citation type="submission" date="2016-03" db="EMBL/GenBank/DDBJ databases">
        <title>Updated assembly of Pseudogymnoascus destructans, the fungus causing white-nose syndrome of bats.</title>
        <authorList>
            <person name="Palmer J.M."/>
            <person name="Drees K.P."/>
            <person name="Foster J.T."/>
            <person name="Lindner D.L."/>
        </authorList>
    </citation>
    <scope>NUCLEOTIDE SEQUENCE [LARGE SCALE GENOMIC DNA]</scope>
    <source>
        <strain evidence="1">20631-21</strain>
    </source>
</reference>
<dbReference type="AlphaFoldDB" id="A0A177A0G1"/>
<dbReference type="eggNOG" id="ENOG502R9EM">
    <property type="taxonomic scope" value="Eukaryota"/>
</dbReference>
<dbReference type="EMBL" id="KV441408">
    <property type="protein sequence ID" value="OAF55587.1"/>
    <property type="molecule type" value="Genomic_DNA"/>
</dbReference>
<organism evidence="1">
    <name type="scientific">Pseudogymnoascus destructans</name>
    <dbReference type="NCBI Taxonomy" id="655981"/>
    <lineage>
        <taxon>Eukaryota</taxon>
        <taxon>Fungi</taxon>
        <taxon>Dikarya</taxon>
        <taxon>Ascomycota</taxon>
        <taxon>Pezizomycotina</taxon>
        <taxon>Leotiomycetes</taxon>
        <taxon>Thelebolales</taxon>
        <taxon>Thelebolaceae</taxon>
        <taxon>Pseudogymnoascus</taxon>
    </lineage>
</organism>